<comment type="similarity">
    <text evidence="2 6">Belongs to the transposase mutator family.</text>
</comment>
<keyword evidence="9" id="KW-1185">Reference proteome</keyword>
<comment type="caution">
    <text evidence="8">The sequence shown here is derived from an EMBL/GenBank/DDBJ whole genome shotgun (WGS) entry which is preliminary data.</text>
</comment>
<keyword evidence="4 6" id="KW-0238">DNA-binding</keyword>
<dbReference type="Proteomes" id="UP000244956">
    <property type="component" value="Unassembled WGS sequence"/>
</dbReference>
<dbReference type="GO" id="GO:0006313">
    <property type="term" value="P:DNA transposition"/>
    <property type="evidence" value="ECO:0007669"/>
    <property type="project" value="UniProtKB-UniRule"/>
</dbReference>
<keyword evidence="5 6" id="KW-0233">DNA recombination</keyword>
<accession>A0A2U2B3Y5</accession>
<evidence type="ECO:0000256" key="3">
    <source>
        <dbReference type="ARBA" id="ARBA00022578"/>
    </source>
</evidence>
<dbReference type="PANTHER" id="PTHR33217">
    <property type="entry name" value="TRANSPOSASE FOR INSERTION SEQUENCE ELEMENT IS1081"/>
    <property type="match status" value="1"/>
</dbReference>
<dbReference type="OrthoDB" id="9779930at2"/>
<evidence type="ECO:0000256" key="5">
    <source>
        <dbReference type="ARBA" id="ARBA00023172"/>
    </source>
</evidence>
<dbReference type="Pfam" id="PF00872">
    <property type="entry name" value="Transposase_mut"/>
    <property type="match status" value="1"/>
</dbReference>
<dbReference type="GO" id="GO:0003677">
    <property type="term" value="F:DNA binding"/>
    <property type="evidence" value="ECO:0007669"/>
    <property type="project" value="UniProtKB-UniRule"/>
</dbReference>
<keyword evidence="3 6" id="KW-0815">Transposition</keyword>
<evidence type="ECO:0000256" key="6">
    <source>
        <dbReference type="RuleBase" id="RU365089"/>
    </source>
</evidence>
<dbReference type="AlphaFoldDB" id="A0A2U2B3Y5"/>
<protein>
    <recommendedName>
        <fullName evidence="6">Mutator family transposase</fullName>
    </recommendedName>
</protein>
<name>A0A2U2B3Y5_9BACT</name>
<dbReference type="PROSITE" id="PS01007">
    <property type="entry name" value="TRANSPOSASE_MUTATOR"/>
    <property type="match status" value="1"/>
</dbReference>
<dbReference type="EMBL" id="QEWP01000026">
    <property type="protein sequence ID" value="PWD97769.1"/>
    <property type="molecule type" value="Genomic_DNA"/>
</dbReference>
<sequence>MGQRKKKRPRLEDLIPDKDRREEVLRRMYNRDAIVGEDGIFTDLLQALVNASLEGEMDYHLQNEEPEGDTPKNRRNGHNNKKVDSRVGPINVSTPRDRYGTYDPEMVKKWERELSTGMDEVILSLYARGQSVQDVQNQLRELYGIEVSSGVISSVTDRIMPEITQWQQRSLNSCYPVVFLDAIHYKVREEGKVQTKAIYTVYGVDVEGSRDVLGLYLMESEGARQWGLILEDLQKRGVEDVFIFCIDGLTGFKDIIETVFPHAQVQRCIVHMVRSSTRLVSYKDIKAVTSSLRAIYSSSDIQQAEMVLESFKAKWDKKYPEISKKWEESWDELMSFMDFGGNIRRLIYTTNPVEALHRNMRKVTKTKGAWSNEKGLLKQLYLALKVNRKSWNKKVFNWNAIQRELVMHYGERYEKYV</sequence>
<comment type="function">
    <text evidence="1 6">Required for the transposition of the insertion element.</text>
</comment>
<dbReference type="InterPro" id="IPR001207">
    <property type="entry name" value="Transposase_mutator"/>
</dbReference>
<dbReference type="PANTHER" id="PTHR33217:SF8">
    <property type="entry name" value="MUTATOR FAMILY TRANSPOSASE"/>
    <property type="match status" value="1"/>
</dbReference>
<reference evidence="8 9" key="1">
    <citation type="submission" date="2018-05" db="EMBL/GenBank/DDBJ databases">
        <title>Marinilabilia rubrum sp. nov., isolated from saltern sediment.</title>
        <authorList>
            <person name="Zhang R."/>
        </authorList>
    </citation>
    <scope>NUCLEOTIDE SEQUENCE [LARGE SCALE GENOMIC DNA]</scope>
    <source>
        <strain evidence="8 9">WTE16</strain>
    </source>
</reference>
<dbReference type="GO" id="GO:0004803">
    <property type="term" value="F:transposase activity"/>
    <property type="evidence" value="ECO:0007669"/>
    <property type="project" value="UniProtKB-UniRule"/>
</dbReference>
<organism evidence="8 9">
    <name type="scientific">Marinilabilia rubra</name>
    <dbReference type="NCBI Taxonomy" id="2162893"/>
    <lineage>
        <taxon>Bacteria</taxon>
        <taxon>Pseudomonadati</taxon>
        <taxon>Bacteroidota</taxon>
        <taxon>Bacteroidia</taxon>
        <taxon>Marinilabiliales</taxon>
        <taxon>Marinilabiliaceae</taxon>
        <taxon>Marinilabilia</taxon>
    </lineage>
</organism>
<evidence type="ECO:0000256" key="1">
    <source>
        <dbReference type="ARBA" id="ARBA00002190"/>
    </source>
</evidence>
<proteinExistence type="inferred from homology"/>
<dbReference type="NCBIfam" id="NF033543">
    <property type="entry name" value="transpos_IS256"/>
    <property type="match status" value="1"/>
</dbReference>
<evidence type="ECO:0000256" key="2">
    <source>
        <dbReference type="ARBA" id="ARBA00010961"/>
    </source>
</evidence>
<evidence type="ECO:0000256" key="4">
    <source>
        <dbReference type="ARBA" id="ARBA00023125"/>
    </source>
</evidence>
<dbReference type="RefSeq" id="WP_109266106.1">
    <property type="nucleotide sequence ID" value="NZ_QEWP01000026.1"/>
</dbReference>
<keyword evidence="6" id="KW-0814">Transposable element</keyword>
<feature type="region of interest" description="Disordered" evidence="7">
    <location>
        <begin position="62"/>
        <end position="98"/>
    </location>
</feature>
<evidence type="ECO:0000313" key="8">
    <source>
        <dbReference type="EMBL" id="PWD97769.1"/>
    </source>
</evidence>
<evidence type="ECO:0000256" key="7">
    <source>
        <dbReference type="SAM" id="MobiDB-lite"/>
    </source>
</evidence>
<gene>
    <name evidence="8" type="ORF">DDZ16_19230</name>
</gene>
<evidence type="ECO:0000313" key="9">
    <source>
        <dbReference type="Proteomes" id="UP000244956"/>
    </source>
</evidence>